<dbReference type="GO" id="GO:0005634">
    <property type="term" value="C:nucleus"/>
    <property type="evidence" value="ECO:0007669"/>
    <property type="project" value="TreeGrafter"/>
</dbReference>
<dbReference type="GO" id="GO:0004843">
    <property type="term" value="F:cysteine-type deubiquitinase activity"/>
    <property type="evidence" value="ECO:0007669"/>
    <property type="project" value="UniProtKB-UniRule"/>
</dbReference>
<name>A0A8H6F3P5_CANAX</name>
<dbReference type="InterPro" id="IPR038765">
    <property type="entry name" value="Papain-like_cys_pep_sf"/>
</dbReference>
<keyword evidence="7" id="KW-0788">Thiol protease</keyword>
<evidence type="ECO:0000256" key="7">
    <source>
        <dbReference type="RuleBase" id="RU366025"/>
    </source>
</evidence>
<feature type="region of interest" description="Disordered" evidence="8">
    <location>
        <begin position="82"/>
        <end position="110"/>
    </location>
</feature>
<dbReference type="Pfam" id="PF00443">
    <property type="entry name" value="UCH"/>
    <property type="match status" value="2"/>
</dbReference>
<accession>A0A8H6F3P5</accession>
<comment type="caution">
    <text evidence="10">The sequence shown here is derived from an EMBL/GenBank/DDBJ whole genome shotgun (WGS) entry which is preliminary data.</text>
</comment>
<evidence type="ECO:0000256" key="6">
    <source>
        <dbReference type="ARBA" id="ARBA00023002"/>
    </source>
</evidence>
<organism evidence="10 11">
    <name type="scientific">Candida albicans</name>
    <name type="common">Yeast</name>
    <dbReference type="NCBI Taxonomy" id="5476"/>
    <lineage>
        <taxon>Eukaryota</taxon>
        <taxon>Fungi</taxon>
        <taxon>Dikarya</taxon>
        <taxon>Ascomycota</taxon>
        <taxon>Saccharomycotina</taxon>
        <taxon>Pichiomycetes</taxon>
        <taxon>Debaryomycetaceae</taxon>
        <taxon>Candida/Lodderomyces clade</taxon>
        <taxon>Candida</taxon>
    </lineage>
</organism>
<dbReference type="InterPro" id="IPR018200">
    <property type="entry name" value="USP_CS"/>
</dbReference>
<evidence type="ECO:0000313" key="10">
    <source>
        <dbReference type="EMBL" id="KAF6068831.1"/>
    </source>
</evidence>
<dbReference type="InterPro" id="IPR036509">
    <property type="entry name" value="Met_Sox_Rdtase_MsrA_sf"/>
</dbReference>
<dbReference type="SUPFAM" id="SSF54001">
    <property type="entry name" value="Cysteine proteinases"/>
    <property type="match status" value="1"/>
</dbReference>
<dbReference type="EC" id="3.4.19.12" evidence="7"/>
<dbReference type="AlphaFoldDB" id="A0A8H6F3P5"/>
<dbReference type="GO" id="GO:0008113">
    <property type="term" value="F:peptide-methionine (S)-S-oxide reductase activity"/>
    <property type="evidence" value="ECO:0007669"/>
    <property type="project" value="InterPro"/>
</dbReference>
<dbReference type="SUPFAM" id="SSF55068">
    <property type="entry name" value="Peptide methionine sulfoxide reductase"/>
    <property type="match status" value="1"/>
</dbReference>
<keyword evidence="6" id="KW-0560">Oxidoreductase</keyword>
<dbReference type="CDD" id="cd02257">
    <property type="entry name" value="Peptidase_C19"/>
    <property type="match status" value="1"/>
</dbReference>
<reference evidence="10 11" key="1">
    <citation type="submission" date="2020-03" db="EMBL/GenBank/DDBJ databases">
        <title>FDA dAtabase for Regulatory Grade micrObial Sequences (FDA-ARGOS): Supporting development and validation of Infectious Disease Dx tests.</title>
        <authorList>
            <person name="Campos J."/>
            <person name="Goldberg B."/>
            <person name="Tallon L."/>
            <person name="Sadzewicz L."/>
            <person name="Vavikolanu K."/>
            <person name="Mehta A."/>
            <person name="Aluvathingal J."/>
            <person name="Nadendla S."/>
            <person name="Nandy P."/>
            <person name="Geyer C."/>
            <person name="Yan Y."/>
            <person name="Sichtig H."/>
        </authorList>
    </citation>
    <scope>NUCLEOTIDE SEQUENCE [LARGE SCALE GENOMIC DNA]</scope>
    <source>
        <strain evidence="10 11">FDAARGOS_656</strain>
    </source>
</reference>
<dbReference type="NCBIfam" id="TIGR00401">
    <property type="entry name" value="msrA"/>
    <property type="match status" value="1"/>
</dbReference>
<dbReference type="GO" id="GO:0005829">
    <property type="term" value="C:cytosol"/>
    <property type="evidence" value="ECO:0007669"/>
    <property type="project" value="TreeGrafter"/>
</dbReference>
<dbReference type="FunFam" id="3.90.70.10:FF:000131">
    <property type="entry name" value="Ubiquitin carboxyl-terminal hydrolase"/>
    <property type="match status" value="1"/>
</dbReference>
<protein>
    <recommendedName>
        <fullName evidence="7">Ubiquitin carboxyl-terminal hydrolase</fullName>
        <ecNumber evidence="7">3.4.19.12</ecNumber>
    </recommendedName>
</protein>
<dbReference type="InterPro" id="IPR002569">
    <property type="entry name" value="Met_Sox_Rdtase_MsrA_dom"/>
</dbReference>
<dbReference type="PROSITE" id="PS00973">
    <property type="entry name" value="USP_2"/>
    <property type="match status" value="1"/>
</dbReference>
<sequence>MGNSETDNLLFGDGSDKIFGMENFGNTCYCNSILQCLYYTESFRLKLIQHNQTKHDPKLIVTGVKPHSFTSKYEQLVQKKLREQGGKSASSNSNTATEERPKQGSRKGSIFGIKFNNSVNTSTTTVPVAIDDSKKPYMKYIDKAKDCEALSLEQRIKISKSPEFQKLDILVTRPSINQTAKKPVDDDNRNDYSQSSSMLLNDQPQQTIQEGSISTTSSAIIVGIPLPESNLNTPINPFNSDPSGDQRKRSALINGPIINLDTSLQLPSEQQEDTALLYALKDLFESMVENKSTIGVVSPTYFIQKLKEKNFLFRQNNMHHDAHEFFNYLTNEIIESLNKEGFTNDKNWCSDIFRGLITNETKCLSCEKITSKQELFLDLSIDIPPGESAFSLSYALNNFSKSETLTHQNKFYCNTCSSLQEAVKTIKLKKLPEVLVINLKRFKYDEQMDKMVKLFDSINYPFKLRLFNTTDDESLTDLLYELYALVIHIGGGPMHGHYVSLCKIKAGLWLLFDDETVELVEDSYVMRFFGNGPGLASAYILFYRQAKYDPEFGFNPEDIYNGNDDYSFKQTEDESSTFATSVNNDYLDTKSEASSIASFNVNEATKKTNVFKNFKFDKDDKPPAPISRSNKVKEKKSWVGTTDYAETVQISYEPSQLKLAEILDIFFKMHDPTTVNSQGPDVGTQYRSAIFTFDDEDKSLALKIRDQFQKEWYPNHKIATTIETIYNWYDAEDYHQNYLTKNSGGYECPTHFIRTKPKI</sequence>
<dbReference type="PANTHER" id="PTHR24006">
    <property type="entry name" value="UBIQUITIN CARBOXYL-TERMINAL HYDROLASE"/>
    <property type="match status" value="1"/>
</dbReference>
<evidence type="ECO:0000256" key="4">
    <source>
        <dbReference type="ARBA" id="ARBA00022670"/>
    </source>
</evidence>
<feature type="compositionally biased region" description="Polar residues" evidence="8">
    <location>
        <begin position="191"/>
        <end position="212"/>
    </location>
</feature>
<dbReference type="PROSITE" id="PS00972">
    <property type="entry name" value="USP_1"/>
    <property type="match status" value="1"/>
</dbReference>
<dbReference type="EMBL" id="JABWAD010000050">
    <property type="protein sequence ID" value="KAF6068831.1"/>
    <property type="molecule type" value="Genomic_DNA"/>
</dbReference>
<comment type="similarity">
    <text evidence="2">Belongs to the MsrA Met sulfoxide reductase family.</text>
</comment>
<dbReference type="Gene3D" id="3.90.70.10">
    <property type="entry name" value="Cysteine proteinases"/>
    <property type="match status" value="2"/>
</dbReference>
<dbReference type="InterPro" id="IPR001394">
    <property type="entry name" value="Peptidase_C19_UCH"/>
</dbReference>
<evidence type="ECO:0000313" key="11">
    <source>
        <dbReference type="Proteomes" id="UP000536275"/>
    </source>
</evidence>
<dbReference type="PANTHER" id="PTHR24006:SF733">
    <property type="entry name" value="RE52890P"/>
    <property type="match status" value="1"/>
</dbReference>
<dbReference type="Pfam" id="PF01625">
    <property type="entry name" value="PMSR"/>
    <property type="match status" value="1"/>
</dbReference>
<evidence type="ECO:0000256" key="2">
    <source>
        <dbReference type="ARBA" id="ARBA00005591"/>
    </source>
</evidence>
<comment type="similarity">
    <text evidence="3 7">Belongs to the peptidase C19 family.</text>
</comment>
<evidence type="ECO:0000256" key="8">
    <source>
        <dbReference type="SAM" id="MobiDB-lite"/>
    </source>
</evidence>
<evidence type="ECO:0000259" key="9">
    <source>
        <dbReference type="PROSITE" id="PS50235"/>
    </source>
</evidence>
<feature type="domain" description="USP" evidence="9">
    <location>
        <begin position="19"/>
        <end position="546"/>
    </location>
</feature>
<comment type="catalytic activity">
    <reaction evidence="1 7">
        <text>Thiol-dependent hydrolysis of ester, thioester, amide, peptide and isopeptide bonds formed by the C-terminal Gly of ubiquitin (a 76-residue protein attached to proteins as an intracellular targeting signal).</text>
        <dbReference type="EC" id="3.4.19.12"/>
    </reaction>
</comment>
<keyword evidence="4 7" id="KW-0645">Protease</keyword>
<dbReference type="Gene3D" id="3.30.1060.10">
    <property type="entry name" value="Peptide methionine sulphoxide reductase MsrA"/>
    <property type="match status" value="1"/>
</dbReference>
<dbReference type="PROSITE" id="PS50235">
    <property type="entry name" value="USP_3"/>
    <property type="match status" value="1"/>
</dbReference>
<evidence type="ECO:0000256" key="1">
    <source>
        <dbReference type="ARBA" id="ARBA00000707"/>
    </source>
</evidence>
<keyword evidence="5 7" id="KW-0378">Hydrolase</keyword>
<dbReference type="GO" id="GO:0016579">
    <property type="term" value="P:protein deubiquitination"/>
    <property type="evidence" value="ECO:0007669"/>
    <property type="project" value="InterPro"/>
</dbReference>
<evidence type="ECO:0000256" key="3">
    <source>
        <dbReference type="ARBA" id="ARBA00009085"/>
    </source>
</evidence>
<dbReference type="InterPro" id="IPR050164">
    <property type="entry name" value="Peptidase_C19"/>
</dbReference>
<dbReference type="InterPro" id="IPR028889">
    <property type="entry name" value="USP"/>
</dbReference>
<dbReference type="Proteomes" id="UP000536275">
    <property type="component" value="Unassembled WGS sequence"/>
</dbReference>
<proteinExistence type="inferred from homology"/>
<feature type="region of interest" description="Disordered" evidence="8">
    <location>
        <begin position="178"/>
        <end position="212"/>
    </location>
</feature>
<evidence type="ECO:0000256" key="5">
    <source>
        <dbReference type="ARBA" id="ARBA00022801"/>
    </source>
</evidence>
<dbReference type="GO" id="GO:0006508">
    <property type="term" value="P:proteolysis"/>
    <property type="evidence" value="ECO:0007669"/>
    <property type="project" value="UniProtKB-KW"/>
</dbReference>
<keyword evidence="7" id="KW-0833">Ubl conjugation pathway</keyword>
<feature type="compositionally biased region" description="Polar residues" evidence="8">
    <location>
        <begin position="87"/>
        <end position="96"/>
    </location>
</feature>
<gene>
    <name evidence="10" type="ORF">FOB64_003683</name>
</gene>